<name>A0A9W7E6R4_9STRA</name>
<dbReference type="OrthoDB" id="10267127at2759"/>
<dbReference type="AlphaFoldDB" id="A0A9W7E6R4"/>
<evidence type="ECO:0000259" key="2">
    <source>
        <dbReference type="Pfam" id="PF00149"/>
    </source>
</evidence>
<dbReference type="Pfam" id="PF00149">
    <property type="entry name" value="Metallophos"/>
    <property type="match status" value="1"/>
</dbReference>
<dbReference type="PANTHER" id="PTHR42850:SF4">
    <property type="entry name" value="ZINC-DEPENDENT ENDOPOLYPHOSPHATASE"/>
    <property type="match status" value="1"/>
</dbReference>
<keyword evidence="4" id="KW-1185">Reference proteome</keyword>
<evidence type="ECO:0000313" key="3">
    <source>
        <dbReference type="EMBL" id="GMH64618.1"/>
    </source>
</evidence>
<evidence type="ECO:0000313" key="4">
    <source>
        <dbReference type="Proteomes" id="UP001165082"/>
    </source>
</evidence>
<feature type="domain" description="Calcineurin-like phosphoesterase" evidence="2">
    <location>
        <begin position="50"/>
        <end position="177"/>
    </location>
</feature>
<organism evidence="3 4">
    <name type="scientific">Triparma retinervis</name>
    <dbReference type="NCBI Taxonomy" id="2557542"/>
    <lineage>
        <taxon>Eukaryota</taxon>
        <taxon>Sar</taxon>
        <taxon>Stramenopiles</taxon>
        <taxon>Ochrophyta</taxon>
        <taxon>Bolidophyceae</taxon>
        <taxon>Parmales</taxon>
        <taxon>Triparmaceae</taxon>
        <taxon>Triparma</taxon>
    </lineage>
</organism>
<keyword evidence="1" id="KW-0732">Signal</keyword>
<dbReference type="PANTHER" id="PTHR42850">
    <property type="entry name" value="METALLOPHOSPHOESTERASE"/>
    <property type="match status" value="1"/>
</dbReference>
<accession>A0A9W7E6R4</accession>
<dbReference type="InterPro" id="IPR029052">
    <property type="entry name" value="Metallo-depent_PP-like"/>
</dbReference>
<dbReference type="InterPro" id="IPR050126">
    <property type="entry name" value="Ap4A_hydrolase"/>
</dbReference>
<evidence type="ECO:0000256" key="1">
    <source>
        <dbReference type="SAM" id="SignalP"/>
    </source>
</evidence>
<feature type="chain" id="PRO_5040766594" description="Calcineurin-like phosphoesterase domain-containing protein" evidence="1">
    <location>
        <begin position="18"/>
        <end position="222"/>
    </location>
</feature>
<gene>
    <name evidence="3" type="ORF">TrRE_jg3470</name>
</gene>
<protein>
    <recommendedName>
        <fullName evidence="2">Calcineurin-like phosphoesterase domain-containing protein</fullName>
    </recommendedName>
</protein>
<dbReference type="GO" id="GO:0000298">
    <property type="term" value="F:endopolyphosphatase activity"/>
    <property type="evidence" value="ECO:0007669"/>
    <property type="project" value="TreeGrafter"/>
</dbReference>
<dbReference type="Gene3D" id="3.60.21.10">
    <property type="match status" value="1"/>
</dbReference>
<dbReference type="GO" id="GO:0006798">
    <property type="term" value="P:polyphosphate catabolic process"/>
    <property type="evidence" value="ECO:0007669"/>
    <property type="project" value="TreeGrafter"/>
</dbReference>
<dbReference type="Proteomes" id="UP001165082">
    <property type="component" value="Unassembled WGS sequence"/>
</dbReference>
<comment type="caution">
    <text evidence="3">The sequence shown here is derived from an EMBL/GenBank/DDBJ whole genome shotgun (WGS) entry which is preliminary data.</text>
</comment>
<dbReference type="SUPFAM" id="SSF56300">
    <property type="entry name" value="Metallo-dependent phosphatases"/>
    <property type="match status" value="1"/>
</dbReference>
<dbReference type="InterPro" id="IPR004843">
    <property type="entry name" value="Calcineurin-like_PHP"/>
</dbReference>
<reference evidence="3" key="1">
    <citation type="submission" date="2022-07" db="EMBL/GenBank/DDBJ databases">
        <title>Genome analysis of Parmales, a sister group of diatoms, reveals the evolutionary specialization of diatoms from phago-mixotrophs to photoautotrophs.</title>
        <authorList>
            <person name="Ban H."/>
            <person name="Sato S."/>
            <person name="Yoshikawa S."/>
            <person name="Kazumasa Y."/>
            <person name="Nakamura Y."/>
            <person name="Ichinomiya M."/>
            <person name="Saitoh K."/>
            <person name="Sato N."/>
            <person name="Blanc-Mathieu R."/>
            <person name="Endo H."/>
            <person name="Kuwata A."/>
            <person name="Ogata H."/>
        </authorList>
    </citation>
    <scope>NUCLEOTIDE SEQUENCE</scope>
</reference>
<dbReference type="GO" id="GO:0005737">
    <property type="term" value="C:cytoplasm"/>
    <property type="evidence" value="ECO:0007669"/>
    <property type="project" value="TreeGrafter"/>
</dbReference>
<sequence length="222" mass="24492">MRYLPLFLRALLSPLFPSLFPCFSSLLLPHPSTPSTSPFLHAVLPSPPSHIYCVGDIHGCHDEFLALLSKIKSRESGDPNYLSSVILVGDLVNKGPDSLATLRYCRSNRVMSVLGNHDLSALRVYRGSKPVVPRQAGKYKWVEGMSEADARYLEALPCTISLAVKGRRYVVVHAGLVPGVPLGEQDARAMTTMRLRTMRSGWILVVFTGEVSQEGGRETTKW</sequence>
<dbReference type="EMBL" id="BRXZ01001182">
    <property type="protein sequence ID" value="GMH64618.1"/>
    <property type="molecule type" value="Genomic_DNA"/>
</dbReference>
<dbReference type="GO" id="GO:0016791">
    <property type="term" value="F:phosphatase activity"/>
    <property type="evidence" value="ECO:0007669"/>
    <property type="project" value="TreeGrafter"/>
</dbReference>
<proteinExistence type="predicted"/>
<feature type="signal peptide" evidence="1">
    <location>
        <begin position="1"/>
        <end position="17"/>
    </location>
</feature>